<evidence type="ECO:0000313" key="2">
    <source>
        <dbReference type="EMBL" id="MFA0792384.1"/>
    </source>
</evidence>
<keyword evidence="1" id="KW-0732">Signal</keyword>
<reference evidence="2 3" key="1">
    <citation type="submission" date="2024-08" db="EMBL/GenBank/DDBJ databases">
        <authorList>
            <person name="Ishaq N."/>
        </authorList>
    </citation>
    <scope>NUCLEOTIDE SEQUENCE [LARGE SCALE GENOMIC DNA]</scope>
    <source>
        <strain evidence="2 3">JCM 30400</strain>
    </source>
</reference>
<dbReference type="Proteomes" id="UP001569414">
    <property type="component" value="Unassembled WGS sequence"/>
</dbReference>
<evidence type="ECO:0008006" key="4">
    <source>
        <dbReference type="Google" id="ProtNLM"/>
    </source>
</evidence>
<feature type="signal peptide" evidence="1">
    <location>
        <begin position="1"/>
        <end position="18"/>
    </location>
</feature>
<comment type="caution">
    <text evidence="2">The sequence shown here is derived from an EMBL/GenBank/DDBJ whole genome shotgun (WGS) entry which is preliminary data.</text>
</comment>
<proteinExistence type="predicted"/>
<evidence type="ECO:0000256" key="1">
    <source>
        <dbReference type="SAM" id="SignalP"/>
    </source>
</evidence>
<name>A0ABV4NS74_9GAMM</name>
<organism evidence="2 3">
    <name type="scientific">Microbulbifer echini</name>
    <dbReference type="NCBI Taxonomy" id="1529067"/>
    <lineage>
        <taxon>Bacteria</taxon>
        <taxon>Pseudomonadati</taxon>
        <taxon>Pseudomonadota</taxon>
        <taxon>Gammaproteobacteria</taxon>
        <taxon>Cellvibrionales</taxon>
        <taxon>Microbulbiferaceae</taxon>
        <taxon>Microbulbifer</taxon>
    </lineage>
</organism>
<gene>
    <name evidence="2" type="ORF">ACCI51_17740</name>
</gene>
<protein>
    <recommendedName>
        <fullName evidence="4">Lipoprotein</fullName>
    </recommendedName>
</protein>
<dbReference type="RefSeq" id="WP_371844756.1">
    <property type="nucleotide sequence ID" value="NZ_JBGMEL010000024.1"/>
</dbReference>
<evidence type="ECO:0000313" key="3">
    <source>
        <dbReference type="Proteomes" id="UP001569414"/>
    </source>
</evidence>
<dbReference type="EMBL" id="JBGMEL010000024">
    <property type="protein sequence ID" value="MFA0792384.1"/>
    <property type="molecule type" value="Genomic_DNA"/>
</dbReference>
<feature type="chain" id="PRO_5047223282" description="Lipoprotein" evidence="1">
    <location>
        <begin position="19"/>
        <end position="183"/>
    </location>
</feature>
<dbReference type="PROSITE" id="PS51257">
    <property type="entry name" value="PROKAR_LIPOPROTEIN"/>
    <property type="match status" value="1"/>
</dbReference>
<keyword evidence="3" id="KW-1185">Reference proteome</keyword>
<accession>A0ABV4NS74</accession>
<sequence>MTKLAIALIAILVAGCSATTSLTQKSVAEVRQAVTIQNDAKSPVIEYSGPPMQATTDGSDHNLYYYNLRAVESRDGGSIQYRLHIDITYREDWRNYELASFRGGHQVDVTQVDKKVLNCASSISCMLEETVEVTLQEDQITSALERRDNLRVKLKAKSGHRSVVEVSSSYLMGFYAAIVNRQG</sequence>